<sequence>MIAQVHGEGTPLIVIHGFGVDHRILLPLEDMLQGRSWKRMYLDLPWAEGADDTGERTPGELADAVLAEVREIVGEGDFAVVGNSFGAIIARHVAHALRAQCLGLATLAGVFQADHTLRQLPEHRVILHDADVLERAGEARDEFSGVAVVHTSDALERFQRFVLPGLRGANQQVLERIGARYTQAPAPEADASGPFDAPSLHLFGRQDQVVGSEDGLALRNHYTRGSFVTLDSAGHNAHLEQPEVVGALLRDWLDRADTARQMASTALLGVE</sequence>
<dbReference type="InterPro" id="IPR029058">
    <property type="entry name" value="AB_hydrolase_fold"/>
</dbReference>
<dbReference type="SUPFAM" id="SSF53474">
    <property type="entry name" value="alpha/beta-Hydrolases"/>
    <property type="match status" value="1"/>
</dbReference>
<organism evidence="2 3">
    <name type="scientific">Nocardiopsis metallicus</name>
    <dbReference type="NCBI Taxonomy" id="179819"/>
    <lineage>
        <taxon>Bacteria</taxon>
        <taxon>Bacillati</taxon>
        <taxon>Actinomycetota</taxon>
        <taxon>Actinomycetes</taxon>
        <taxon>Streptosporangiales</taxon>
        <taxon>Nocardiopsidaceae</taxon>
        <taxon>Nocardiopsis</taxon>
    </lineage>
</organism>
<dbReference type="GO" id="GO:0003824">
    <property type="term" value="F:catalytic activity"/>
    <property type="evidence" value="ECO:0007669"/>
    <property type="project" value="UniProtKB-ARBA"/>
</dbReference>
<dbReference type="Proteomes" id="UP000579647">
    <property type="component" value="Unassembled WGS sequence"/>
</dbReference>
<dbReference type="Pfam" id="PF12697">
    <property type="entry name" value="Abhydrolase_6"/>
    <property type="match status" value="1"/>
</dbReference>
<keyword evidence="3" id="KW-1185">Reference proteome</keyword>
<proteinExistence type="predicted"/>
<dbReference type="AlphaFoldDB" id="A0A840WF85"/>
<evidence type="ECO:0000313" key="2">
    <source>
        <dbReference type="EMBL" id="MBB5490377.1"/>
    </source>
</evidence>
<dbReference type="EMBL" id="JACHDO010000001">
    <property type="protein sequence ID" value="MBB5490377.1"/>
    <property type="molecule type" value="Genomic_DNA"/>
</dbReference>
<comment type="caution">
    <text evidence="2">The sequence shown here is derived from an EMBL/GenBank/DDBJ whole genome shotgun (WGS) entry which is preliminary data.</text>
</comment>
<evidence type="ECO:0000259" key="1">
    <source>
        <dbReference type="Pfam" id="PF12697"/>
    </source>
</evidence>
<dbReference type="InterPro" id="IPR000073">
    <property type="entry name" value="AB_hydrolase_1"/>
</dbReference>
<dbReference type="PANTHER" id="PTHR46438">
    <property type="entry name" value="ALPHA/BETA-HYDROLASES SUPERFAMILY PROTEIN"/>
    <property type="match status" value="1"/>
</dbReference>
<feature type="domain" description="AB hydrolase-1" evidence="1">
    <location>
        <begin position="12"/>
        <end position="245"/>
    </location>
</feature>
<protein>
    <submittedName>
        <fullName evidence="2">Pimeloyl-ACP methyl ester carboxylesterase</fullName>
    </submittedName>
</protein>
<dbReference type="Gene3D" id="3.40.50.1820">
    <property type="entry name" value="alpha/beta hydrolase"/>
    <property type="match status" value="1"/>
</dbReference>
<name>A0A840WF85_9ACTN</name>
<dbReference type="PANTHER" id="PTHR46438:SF2">
    <property type="entry name" value="ALPHA_BETA-HYDROLASES SUPERFAMILY PROTEIN"/>
    <property type="match status" value="1"/>
</dbReference>
<evidence type="ECO:0000313" key="3">
    <source>
        <dbReference type="Proteomes" id="UP000579647"/>
    </source>
</evidence>
<dbReference type="RefSeq" id="WP_184363684.1">
    <property type="nucleotide sequence ID" value="NZ_BAAAKM010000135.1"/>
</dbReference>
<accession>A0A840WF85</accession>
<reference evidence="2 3" key="1">
    <citation type="submission" date="2020-08" db="EMBL/GenBank/DDBJ databases">
        <title>Sequencing the genomes of 1000 actinobacteria strains.</title>
        <authorList>
            <person name="Klenk H.-P."/>
        </authorList>
    </citation>
    <scope>NUCLEOTIDE SEQUENCE [LARGE SCALE GENOMIC DNA]</scope>
    <source>
        <strain evidence="2 3">DSM 44598</strain>
    </source>
</reference>
<gene>
    <name evidence="2" type="ORF">HNR07_001514</name>
</gene>